<feature type="non-terminal residue" evidence="2">
    <location>
        <position position="1"/>
    </location>
</feature>
<dbReference type="OrthoDB" id="10254221at2759"/>
<accession>A0A1M2VNT6</accession>
<dbReference type="Proteomes" id="UP000184267">
    <property type="component" value="Unassembled WGS sequence"/>
</dbReference>
<comment type="caution">
    <text evidence="2">The sequence shown here is derived from an EMBL/GenBank/DDBJ whole genome shotgun (WGS) entry which is preliminary data.</text>
</comment>
<dbReference type="AlphaFoldDB" id="A0A1M2VNT6"/>
<gene>
    <name evidence="2" type="ORF">TRAPUB_14336</name>
</gene>
<proteinExistence type="predicted"/>
<keyword evidence="3" id="KW-1185">Reference proteome</keyword>
<reference evidence="2 3" key="1">
    <citation type="submission" date="2016-10" db="EMBL/GenBank/DDBJ databases">
        <title>Genome sequence of the basidiomycete white-rot fungus Trametes pubescens.</title>
        <authorList>
            <person name="Makela M.R."/>
            <person name="Granchi Z."/>
            <person name="Peng M."/>
            <person name="De Vries R.P."/>
            <person name="Grigoriev I."/>
            <person name="Riley R."/>
            <person name="Hilden K."/>
        </authorList>
    </citation>
    <scope>NUCLEOTIDE SEQUENCE [LARGE SCALE GENOMIC DNA]</scope>
    <source>
        <strain evidence="2 3">FBCC735</strain>
    </source>
</reference>
<protein>
    <submittedName>
        <fullName evidence="2">Uncharacterized protein</fullName>
    </submittedName>
</protein>
<evidence type="ECO:0000313" key="2">
    <source>
        <dbReference type="EMBL" id="OJT09210.1"/>
    </source>
</evidence>
<feature type="compositionally biased region" description="Basic and acidic residues" evidence="1">
    <location>
        <begin position="42"/>
        <end position="61"/>
    </location>
</feature>
<evidence type="ECO:0000313" key="3">
    <source>
        <dbReference type="Proteomes" id="UP000184267"/>
    </source>
</evidence>
<evidence type="ECO:0000256" key="1">
    <source>
        <dbReference type="SAM" id="MobiDB-lite"/>
    </source>
</evidence>
<name>A0A1M2VNT6_TRAPU</name>
<feature type="compositionally biased region" description="Low complexity" evidence="1">
    <location>
        <begin position="23"/>
        <end position="32"/>
    </location>
</feature>
<dbReference type="STRING" id="154538.A0A1M2VNT6"/>
<organism evidence="2 3">
    <name type="scientific">Trametes pubescens</name>
    <name type="common">White-rot fungus</name>
    <dbReference type="NCBI Taxonomy" id="154538"/>
    <lineage>
        <taxon>Eukaryota</taxon>
        <taxon>Fungi</taxon>
        <taxon>Dikarya</taxon>
        <taxon>Basidiomycota</taxon>
        <taxon>Agaricomycotina</taxon>
        <taxon>Agaricomycetes</taxon>
        <taxon>Polyporales</taxon>
        <taxon>Polyporaceae</taxon>
        <taxon>Trametes</taxon>
    </lineage>
</organism>
<feature type="region of interest" description="Disordered" evidence="1">
    <location>
        <begin position="1"/>
        <end position="69"/>
    </location>
</feature>
<sequence>SSRHRPTPCPIEFAALPSPPPYASSTPTPTLPGENLSPGSETHPKRRDEEWRREGAAEPSRRVLTTAGESQTGRLIVALLAEDDTYASRYDKLTALVHSEQDEQAHVSAMSLVEARAQGASQDRPSLVLLSIPGADYAESDT</sequence>
<dbReference type="EMBL" id="MNAD01000964">
    <property type="protein sequence ID" value="OJT09210.1"/>
    <property type="molecule type" value="Genomic_DNA"/>
</dbReference>